<evidence type="ECO:0000313" key="2">
    <source>
        <dbReference type="EMBL" id="GLJ80635.1"/>
    </source>
</evidence>
<dbReference type="PROSITE" id="PS51257">
    <property type="entry name" value="PROKAR_LIPOPROTEIN"/>
    <property type="match status" value="1"/>
</dbReference>
<protein>
    <recommendedName>
        <fullName evidence="4">Secreted protein</fullName>
    </recommendedName>
</protein>
<evidence type="ECO:0008006" key="4">
    <source>
        <dbReference type="Google" id="ProtNLM"/>
    </source>
</evidence>
<feature type="signal peptide" evidence="1">
    <location>
        <begin position="1"/>
        <end position="27"/>
    </location>
</feature>
<accession>A0A9W6HIB8</accession>
<evidence type="ECO:0000313" key="3">
    <source>
        <dbReference type="Proteomes" id="UP001142317"/>
    </source>
</evidence>
<name>A0A9W6HIB8_9MICO</name>
<keyword evidence="1" id="KW-0732">Signal</keyword>
<reference evidence="2" key="1">
    <citation type="journal article" date="2014" name="Int. J. Syst. Evol. Microbiol.">
        <title>Complete genome sequence of Corynebacterium casei LMG S-19264T (=DSM 44701T), isolated from a smear-ripened cheese.</title>
        <authorList>
            <consortium name="US DOE Joint Genome Institute (JGI-PGF)"/>
            <person name="Walter F."/>
            <person name="Albersmeier A."/>
            <person name="Kalinowski J."/>
            <person name="Ruckert C."/>
        </authorList>
    </citation>
    <scope>NUCLEOTIDE SEQUENCE</scope>
    <source>
        <strain evidence="2">VKM Ac-1447</strain>
    </source>
</reference>
<gene>
    <name evidence="2" type="ORF">GCM10017586_23180</name>
</gene>
<dbReference type="RefSeq" id="WP_210006848.1">
    <property type="nucleotide sequence ID" value="NZ_BSEO01000014.1"/>
</dbReference>
<dbReference type="EMBL" id="BSEO01000014">
    <property type="protein sequence ID" value="GLJ80635.1"/>
    <property type="molecule type" value="Genomic_DNA"/>
</dbReference>
<dbReference type="AlphaFoldDB" id="A0A9W6HIB8"/>
<evidence type="ECO:0000256" key="1">
    <source>
        <dbReference type="SAM" id="SignalP"/>
    </source>
</evidence>
<proteinExistence type="predicted"/>
<organism evidence="2 3">
    <name type="scientific">Microbacterium imperiale</name>
    <dbReference type="NCBI Taxonomy" id="33884"/>
    <lineage>
        <taxon>Bacteria</taxon>
        <taxon>Bacillati</taxon>
        <taxon>Actinomycetota</taxon>
        <taxon>Actinomycetes</taxon>
        <taxon>Micrococcales</taxon>
        <taxon>Microbacteriaceae</taxon>
        <taxon>Microbacterium</taxon>
    </lineage>
</organism>
<dbReference type="Proteomes" id="UP001142317">
    <property type="component" value="Unassembled WGS sequence"/>
</dbReference>
<sequence length="169" mass="16727">MPKLTSAAAATVAVLAVGMLASGCSGSAPPIEVPTRSDDPRTLPEPTLDDAVAWADAVIPENALGGAAWTQREAGVLAPGNEPIISVPADQAPAVVTIACVSGSGAELSYAVTAAGADIERGEIACAAVDARAEPHAIPDVPAEATVELSSSASGLFVYAVAPDTDPSR</sequence>
<comment type="caution">
    <text evidence="2">The sequence shown here is derived from an EMBL/GenBank/DDBJ whole genome shotgun (WGS) entry which is preliminary data.</text>
</comment>
<reference evidence="2" key="2">
    <citation type="submission" date="2023-01" db="EMBL/GenBank/DDBJ databases">
        <authorList>
            <person name="Sun Q."/>
            <person name="Evtushenko L."/>
        </authorList>
    </citation>
    <scope>NUCLEOTIDE SEQUENCE</scope>
    <source>
        <strain evidence="2">VKM Ac-1447</strain>
    </source>
</reference>
<feature type="chain" id="PRO_5040851218" description="Secreted protein" evidence="1">
    <location>
        <begin position="28"/>
        <end position="169"/>
    </location>
</feature>
<keyword evidence="3" id="KW-1185">Reference proteome</keyword>